<feature type="repeat" description="PPR" evidence="3">
    <location>
        <begin position="158"/>
        <end position="192"/>
    </location>
</feature>
<feature type="repeat" description="PPR" evidence="3">
    <location>
        <begin position="296"/>
        <end position="330"/>
    </location>
</feature>
<dbReference type="Proteomes" id="UP001172457">
    <property type="component" value="Chromosome 3"/>
</dbReference>
<proteinExistence type="inferred from homology"/>
<keyword evidence="6" id="KW-1185">Reference proteome</keyword>
<dbReference type="InterPro" id="IPR046848">
    <property type="entry name" value="E_motif"/>
</dbReference>
<accession>A0AA38T876</accession>
<dbReference type="NCBIfam" id="TIGR00756">
    <property type="entry name" value="PPR"/>
    <property type="match status" value="3"/>
</dbReference>
<gene>
    <name evidence="5" type="ORF">OSB04_010768</name>
</gene>
<comment type="similarity">
    <text evidence="1">Belongs to the PPR family. PCMP-H subfamily.</text>
</comment>
<dbReference type="PROSITE" id="PS51375">
    <property type="entry name" value="PPR"/>
    <property type="match status" value="4"/>
</dbReference>
<dbReference type="PANTHER" id="PTHR47926:SF410">
    <property type="entry name" value="(WILD MALAYSIAN BANANA) HYPOTHETICAL PROTEIN"/>
    <property type="match status" value="1"/>
</dbReference>
<evidence type="ECO:0000256" key="3">
    <source>
        <dbReference type="PROSITE-ProRule" id="PRU00708"/>
    </source>
</evidence>
<evidence type="ECO:0000259" key="4">
    <source>
        <dbReference type="Pfam" id="PF14432"/>
    </source>
</evidence>
<dbReference type="Pfam" id="PF13041">
    <property type="entry name" value="PPR_2"/>
    <property type="match status" value="1"/>
</dbReference>
<feature type="repeat" description="PPR" evidence="3">
    <location>
        <begin position="95"/>
        <end position="130"/>
    </location>
</feature>
<dbReference type="InterPro" id="IPR046960">
    <property type="entry name" value="PPR_At4g14850-like_plant"/>
</dbReference>
<dbReference type="GO" id="GO:0009451">
    <property type="term" value="P:RNA modification"/>
    <property type="evidence" value="ECO:0007669"/>
    <property type="project" value="InterPro"/>
</dbReference>
<dbReference type="FunFam" id="1.25.40.10:FF:000553">
    <property type="entry name" value="Pentatricopeptide repeat-containing protein, mitochondrial"/>
    <property type="match status" value="1"/>
</dbReference>
<feature type="repeat" description="PPR" evidence="3">
    <location>
        <begin position="251"/>
        <end position="285"/>
    </location>
</feature>
<evidence type="ECO:0000256" key="1">
    <source>
        <dbReference type="ARBA" id="ARBA00006643"/>
    </source>
</evidence>
<dbReference type="Gene3D" id="1.25.40.10">
    <property type="entry name" value="Tetratricopeptide repeat domain"/>
    <property type="match status" value="3"/>
</dbReference>
<dbReference type="GO" id="GO:0003723">
    <property type="term" value="F:RNA binding"/>
    <property type="evidence" value="ECO:0007669"/>
    <property type="project" value="InterPro"/>
</dbReference>
<dbReference type="AlphaFoldDB" id="A0AA38T876"/>
<name>A0AA38T876_9ASTR</name>
<dbReference type="GO" id="GO:0008270">
    <property type="term" value="F:zinc ion binding"/>
    <property type="evidence" value="ECO:0007669"/>
    <property type="project" value="InterPro"/>
</dbReference>
<protein>
    <recommendedName>
        <fullName evidence="4">DYW domain-containing protein</fullName>
    </recommendedName>
</protein>
<evidence type="ECO:0000313" key="6">
    <source>
        <dbReference type="Proteomes" id="UP001172457"/>
    </source>
</evidence>
<evidence type="ECO:0000256" key="2">
    <source>
        <dbReference type="ARBA" id="ARBA00022737"/>
    </source>
</evidence>
<dbReference type="Pfam" id="PF14432">
    <property type="entry name" value="DYW_deaminase"/>
    <property type="match status" value="1"/>
</dbReference>
<dbReference type="InterPro" id="IPR002885">
    <property type="entry name" value="PPR_rpt"/>
</dbReference>
<dbReference type="InterPro" id="IPR032867">
    <property type="entry name" value="DYW_dom"/>
</dbReference>
<dbReference type="EMBL" id="JARYMX010000003">
    <property type="protein sequence ID" value="KAJ9556154.1"/>
    <property type="molecule type" value="Genomic_DNA"/>
</dbReference>
<organism evidence="5 6">
    <name type="scientific">Centaurea solstitialis</name>
    <name type="common">yellow star-thistle</name>
    <dbReference type="NCBI Taxonomy" id="347529"/>
    <lineage>
        <taxon>Eukaryota</taxon>
        <taxon>Viridiplantae</taxon>
        <taxon>Streptophyta</taxon>
        <taxon>Embryophyta</taxon>
        <taxon>Tracheophyta</taxon>
        <taxon>Spermatophyta</taxon>
        <taxon>Magnoliopsida</taxon>
        <taxon>eudicotyledons</taxon>
        <taxon>Gunneridae</taxon>
        <taxon>Pentapetalae</taxon>
        <taxon>asterids</taxon>
        <taxon>campanulids</taxon>
        <taxon>Asterales</taxon>
        <taxon>Asteraceae</taxon>
        <taxon>Carduoideae</taxon>
        <taxon>Cardueae</taxon>
        <taxon>Centaureinae</taxon>
        <taxon>Centaurea</taxon>
    </lineage>
</organism>
<keyword evidence="2" id="KW-0677">Repeat</keyword>
<feature type="non-terminal residue" evidence="5">
    <location>
        <position position="1"/>
    </location>
</feature>
<reference evidence="5" key="1">
    <citation type="submission" date="2023-03" db="EMBL/GenBank/DDBJ databases">
        <title>Chromosome-scale reference genome and RAD-based genetic map of yellow starthistle (Centaurea solstitialis) reveal putative structural variation and QTLs associated with invader traits.</title>
        <authorList>
            <person name="Reatini B."/>
            <person name="Cang F.A."/>
            <person name="Jiang Q."/>
            <person name="Mckibben M.T.W."/>
            <person name="Barker M.S."/>
            <person name="Rieseberg L.H."/>
            <person name="Dlugosch K.M."/>
        </authorList>
    </citation>
    <scope>NUCLEOTIDE SEQUENCE</scope>
    <source>
        <strain evidence="5">CAN-66</strain>
        <tissue evidence="5">Leaf</tissue>
    </source>
</reference>
<sequence length="623" mass="70659">MIRWRRRIQHGFSFINILLQFSYHNRHISFSSSNLKYPDEDSNSRSFPSNPPSTNQSYIKELDEVKPRNRMITDYIRRGDLDSAYNVFENMSVRTTVTWNSMLAGYTKTSGRIQDARQLFDKIPQPDIVSYNTMLNCYMCNCGINAAQAFFDQMPLKDTASWNTMVSGFCRNGMMDQAYKLFQVMPEKNNVSWNLMISGYAGIGDLISAEKLFRKAPSKCVVARTAMVTGYMKSREVGFAEKVFDEMPEKNLVTWNTMVSGYVENGRSDDGLKLFRKMVETGVKPNPSTLSSVLLGCSNLSSLKLGYAQHGAGEKALWLFDTMKKGGVRPDWITFIGVLTACNHAGLVDLGIQYFDSMMRDYKINAKPDHFTCMVDLLGRAGRLVEALDLIKTMPFKPHPAIFGTLLGACRVHKNLEVAEFAARNLLDCDPSNAAGYVQLANVYAAMRKWDCVSKVRRSMKDNKVVKFPGYSWIEIKNSMHEFRSADRLHPELGLIHEKLNDLEKKMRVAGYVPVLEFALHDVGDRQKEKLLLWHSEKLAIAYGLIRMAAGVPIRVFKNLRVCGDCHEATKFISAIEGREIIVRDNSRFHHFKDGKCSCGDYWSGLLELESQEDPLAIIPTVE</sequence>
<dbReference type="Pfam" id="PF01535">
    <property type="entry name" value="PPR"/>
    <property type="match status" value="6"/>
</dbReference>
<dbReference type="PANTHER" id="PTHR47926">
    <property type="entry name" value="PENTATRICOPEPTIDE REPEAT-CONTAINING PROTEIN"/>
    <property type="match status" value="1"/>
</dbReference>
<dbReference type="FunFam" id="1.25.40.10:FF:001531">
    <property type="entry name" value="Pentatricopeptide repeat-containing protein At4g16835, mitochondrial"/>
    <property type="match status" value="1"/>
</dbReference>
<dbReference type="Pfam" id="PF12854">
    <property type="entry name" value="PPR_1"/>
    <property type="match status" value="1"/>
</dbReference>
<evidence type="ECO:0000313" key="5">
    <source>
        <dbReference type="EMBL" id="KAJ9556154.1"/>
    </source>
</evidence>
<dbReference type="Pfam" id="PF20431">
    <property type="entry name" value="E_motif"/>
    <property type="match status" value="1"/>
</dbReference>
<feature type="domain" description="DYW" evidence="4">
    <location>
        <begin position="511"/>
        <end position="603"/>
    </location>
</feature>
<comment type="caution">
    <text evidence="5">The sequence shown here is derived from an EMBL/GenBank/DDBJ whole genome shotgun (WGS) entry which is preliminary data.</text>
</comment>
<dbReference type="InterPro" id="IPR011990">
    <property type="entry name" value="TPR-like_helical_dom_sf"/>
</dbReference>